<dbReference type="InterPro" id="IPR011330">
    <property type="entry name" value="Glyco_hydro/deAcase_b/a-brl"/>
</dbReference>
<dbReference type="Gene3D" id="3.20.20.370">
    <property type="entry name" value="Glycoside hydrolase/deacetylase"/>
    <property type="match status" value="1"/>
</dbReference>
<dbReference type="HAMAP" id="MF_01246">
    <property type="entry name" value="COD"/>
    <property type="match status" value="1"/>
</dbReference>
<evidence type="ECO:0000313" key="7">
    <source>
        <dbReference type="EMBL" id="OEH82230.1"/>
    </source>
</evidence>
<accession>A0A1E5KWH5</accession>
<evidence type="ECO:0000256" key="4">
    <source>
        <dbReference type="ARBA" id="ARBA00022842"/>
    </source>
</evidence>
<keyword evidence="8" id="KW-1185">Reference proteome</keyword>
<dbReference type="Pfam" id="PF04794">
    <property type="entry name" value="YdjC"/>
    <property type="match status" value="1"/>
</dbReference>
<dbReference type="AlphaFoldDB" id="A0A1E5KWH5"/>
<dbReference type="EMBL" id="MIEK01000025">
    <property type="protein sequence ID" value="OEH82230.1"/>
    <property type="molecule type" value="Genomic_DNA"/>
</dbReference>
<dbReference type="CDD" id="cd10803">
    <property type="entry name" value="YdjC_EF3048_like"/>
    <property type="match status" value="1"/>
</dbReference>
<keyword evidence="5 6" id="KW-0119">Carbohydrate metabolism</keyword>
<dbReference type="GO" id="GO:0019213">
    <property type="term" value="F:deacetylase activity"/>
    <property type="evidence" value="ECO:0007669"/>
    <property type="project" value="TreeGrafter"/>
</dbReference>
<evidence type="ECO:0000256" key="1">
    <source>
        <dbReference type="ARBA" id="ARBA00001946"/>
    </source>
</evidence>
<gene>
    <name evidence="7" type="ORF">BCR26_13795</name>
</gene>
<dbReference type="EC" id="3.5.1.-" evidence="6"/>
<proteinExistence type="inferred from homology"/>
<feature type="binding site" evidence="6">
    <location>
        <position position="59"/>
    </location>
    <ligand>
        <name>Mg(2+)</name>
        <dbReference type="ChEBI" id="CHEBI:18420"/>
    </ligand>
</feature>
<dbReference type="GO" id="GO:0016811">
    <property type="term" value="F:hydrolase activity, acting on carbon-nitrogen (but not peptide) bonds, in linear amides"/>
    <property type="evidence" value="ECO:0007669"/>
    <property type="project" value="UniProtKB-UniRule"/>
</dbReference>
<comment type="function">
    <text evidence="6">Probably catalyzes the deacetylation of acetylated carbohydrates an important step in the degradation of oligosaccharides.</text>
</comment>
<comment type="subunit">
    <text evidence="6">Homodimer.</text>
</comment>
<dbReference type="OrthoDB" id="9774177at2"/>
<dbReference type="InterPro" id="IPR022948">
    <property type="entry name" value="COD_ChbG_bac"/>
</dbReference>
<dbReference type="STRING" id="762845.BCR26_13795"/>
<sequence>MKLIVNADDFGFSKGQNYGIIDSFKDGIVTATTLMNNMPDTMHAYELAKANPDLDLGVHLALDVGRPISSIELVPSLVDEDGLFKKNPLADKLNSPLNLREVYTEWKAQIDLMIDNDIQPTHIDSHHHIHMDPSLIETYLKLAKEYDLAIRFHPKELPKETIPLLNKMITDFRRADLFSSEFYLENVAVDFFYKLPLRTDKTVEIMCHPAYLDQTILTRSSYALERSIELEVLQSSEAKLILAENKVELINFKQLI</sequence>
<evidence type="ECO:0000313" key="8">
    <source>
        <dbReference type="Proteomes" id="UP000095256"/>
    </source>
</evidence>
<dbReference type="PANTHER" id="PTHR31609:SF1">
    <property type="entry name" value="CARBOHYDRATE DEACETYLASE"/>
    <property type="match status" value="1"/>
</dbReference>
<comment type="similarity">
    <text evidence="6">Belongs to the YdjC deacetylase family.</text>
</comment>
<dbReference type="GO" id="GO:0000272">
    <property type="term" value="P:polysaccharide catabolic process"/>
    <property type="evidence" value="ECO:0007669"/>
    <property type="project" value="InterPro"/>
</dbReference>
<comment type="cofactor">
    <cofactor evidence="1 6">
        <name>Mg(2+)</name>
        <dbReference type="ChEBI" id="CHEBI:18420"/>
    </cofactor>
</comment>
<evidence type="ECO:0000256" key="2">
    <source>
        <dbReference type="ARBA" id="ARBA00022723"/>
    </source>
</evidence>
<keyword evidence="2 6" id="KW-0479">Metal-binding</keyword>
<keyword evidence="3 6" id="KW-0378">Hydrolase</keyword>
<dbReference type="NCBIfam" id="NF002559">
    <property type="entry name" value="PRK02134.1"/>
    <property type="match status" value="1"/>
</dbReference>
<dbReference type="Proteomes" id="UP000095256">
    <property type="component" value="Unassembled WGS sequence"/>
</dbReference>
<feature type="binding site" evidence="6">
    <location>
        <position position="126"/>
    </location>
    <ligand>
        <name>Mg(2+)</name>
        <dbReference type="ChEBI" id="CHEBI:18420"/>
    </ligand>
</feature>
<dbReference type="GO" id="GO:0046872">
    <property type="term" value="F:metal ion binding"/>
    <property type="evidence" value="ECO:0007669"/>
    <property type="project" value="UniProtKB-KW"/>
</dbReference>
<keyword evidence="4 6" id="KW-0460">Magnesium</keyword>
<reference evidence="7 8" key="1">
    <citation type="submission" date="2016-09" db="EMBL/GenBank/DDBJ databases">
        <authorList>
            <person name="Capua I."/>
            <person name="De Benedictis P."/>
            <person name="Joannis T."/>
            <person name="Lombin L.H."/>
            <person name="Cattoli G."/>
        </authorList>
    </citation>
    <scope>NUCLEOTIDE SEQUENCE [LARGE SCALE GENOMIC DNA]</scope>
    <source>
        <strain evidence="7 8">LMG 25899</strain>
    </source>
</reference>
<name>A0A1E5KWH5_9ENTE</name>
<dbReference type="InterPro" id="IPR006879">
    <property type="entry name" value="YdjC-like"/>
</dbReference>
<dbReference type="RefSeq" id="WP_069698791.1">
    <property type="nucleotide sequence ID" value="NZ_JAGGMA010000032.1"/>
</dbReference>
<dbReference type="PANTHER" id="PTHR31609">
    <property type="entry name" value="YDJC DEACETYLASE FAMILY MEMBER"/>
    <property type="match status" value="1"/>
</dbReference>
<evidence type="ECO:0000256" key="6">
    <source>
        <dbReference type="HAMAP-Rule" id="MF_01246"/>
    </source>
</evidence>
<protein>
    <recommendedName>
        <fullName evidence="6">Carbohydrate deacetylase</fullName>
        <ecNumber evidence="6">3.5.1.-</ecNumber>
    </recommendedName>
</protein>
<organism evidence="7 8">
    <name type="scientific">Enterococcus rivorum</name>
    <dbReference type="NCBI Taxonomy" id="762845"/>
    <lineage>
        <taxon>Bacteria</taxon>
        <taxon>Bacillati</taxon>
        <taxon>Bacillota</taxon>
        <taxon>Bacilli</taxon>
        <taxon>Lactobacillales</taxon>
        <taxon>Enterococcaceae</taxon>
        <taxon>Enterococcus</taxon>
    </lineage>
</organism>
<dbReference type="SUPFAM" id="SSF88713">
    <property type="entry name" value="Glycoside hydrolase/deacetylase"/>
    <property type="match status" value="1"/>
</dbReference>
<evidence type="ECO:0000256" key="5">
    <source>
        <dbReference type="ARBA" id="ARBA00023277"/>
    </source>
</evidence>
<comment type="caution">
    <text evidence="7">The sequence shown here is derived from an EMBL/GenBank/DDBJ whole genome shotgun (WGS) entry which is preliminary data.</text>
</comment>
<evidence type="ECO:0000256" key="3">
    <source>
        <dbReference type="ARBA" id="ARBA00022801"/>
    </source>
</evidence>